<dbReference type="EMBL" id="UYRU01017636">
    <property type="protein sequence ID" value="VDK53003.1"/>
    <property type="molecule type" value="Genomic_DNA"/>
</dbReference>
<keyword evidence="2" id="KW-1185">Reference proteome</keyword>
<proteinExistence type="predicted"/>
<protein>
    <submittedName>
        <fullName evidence="1">Uncharacterized protein</fullName>
    </submittedName>
</protein>
<sequence length="73" mass="7969">MDVGALPSVWGTSEAVRAMLELAHFRGLVKSNSEFQVLEDISSNLMQTQIAYACGAHTPDYRSATGRKHDSQS</sequence>
<organism evidence="1 2">
    <name type="scientific">Dibothriocephalus latus</name>
    <name type="common">Fish tapeworm</name>
    <name type="synonym">Diphyllobothrium latum</name>
    <dbReference type="NCBI Taxonomy" id="60516"/>
    <lineage>
        <taxon>Eukaryota</taxon>
        <taxon>Metazoa</taxon>
        <taxon>Spiralia</taxon>
        <taxon>Lophotrochozoa</taxon>
        <taxon>Platyhelminthes</taxon>
        <taxon>Cestoda</taxon>
        <taxon>Eucestoda</taxon>
        <taxon>Diphyllobothriidea</taxon>
        <taxon>Diphyllobothriidae</taxon>
        <taxon>Dibothriocephalus</taxon>
    </lineage>
</organism>
<gene>
    <name evidence="1" type="ORF">DILT_LOCUS1946</name>
</gene>
<evidence type="ECO:0000313" key="2">
    <source>
        <dbReference type="Proteomes" id="UP000281553"/>
    </source>
</evidence>
<dbReference type="AlphaFoldDB" id="A0A3P6RBC0"/>
<name>A0A3P6RBC0_DIBLA</name>
<evidence type="ECO:0000313" key="1">
    <source>
        <dbReference type="EMBL" id="VDK53003.1"/>
    </source>
</evidence>
<accession>A0A3P6RBC0</accession>
<dbReference type="Proteomes" id="UP000281553">
    <property type="component" value="Unassembled WGS sequence"/>
</dbReference>
<reference evidence="1 2" key="1">
    <citation type="submission" date="2018-11" db="EMBL/GenBank/DDBJ databases">
        <authorList>
            <consortium name="Pathogen Informatics"/>
        </authorList>
    </citation>
    <scope>NUCLEOTIDE SEQUENCE [LARGE SCALE GENOMIC DNA]</scope>
</reference>